<reference evidence="2" key="1">
    <citation type="journal article" date="2019" name="Int. J. Syst. Evol. Microbiol.">
        <title>The Global Catalogue of Microorganisms (GCM) 10K type strain sequencing project: providing services to taxonomists for standard genome sequencing and annotation.</title>
        <authorList>
            <consortium name="The Broad Institute Genomics Platform"/>
            <consortium name="The Broad Institute Genome Sequencing Center for Infectious Disease"/>
            <person name="Wu L."/>
            <person name="Ma J."/>
        </authorList>
    </citation>
    <scope>NUCLEOTIDE SEQUENCE [LARGE SCALE GENOMIC DNA]</scope>
    <source>
        <strain evidence="2">JCM 17657</strain>
    </source>
</reference>
<protein>
    <submittedName>
        <fullName evidence="1">Uncharacterized protein</fullName>
    </submittedName>
</protein>
<sequence>MTVPSPPLTTAPPAWKVLNEGTGTEPLVLAVDFAVTGRPESTFADLGRLLTPGTPLWESRQPDPASARTFDGEDFAAHWARGVRETGRPVRAVLGYCVGGLYAARLAELLTDGQDDAPAVVLLDPEPPHAAGMAADFRAAVARLASVLSPEESALAGQAADDAVRQHADVRGLGAALTDVFASITDAAFARAGLPAELGDELSGAYEAFVAYIAAAGAFDPARLWTGATALTTPSADPHARYAGRVLPVDTRHEDILRSPATAEALAGVLAGQRERVRS</sequence>
<dbReference type="SUPFAM" id="SSF53474">
    <property type="entry name" value="alpha/beta-Hydrolases"/>
    <property type="match status" value="1"/>
</dbReference>
<evidence type="ECO:0000313" key="1">
    <source>
        <dbReference type="EMBL" id="GAA4997857.1"/>
    </source>
</evidence>
<dbReference type="EMBL" id="BAABIV010000018">
    <property type="protein sequence ID" value="GAA4997857.1"/>
    <property type="molecule type" value="Genomic_DNA"/>
</dbReference>
<comment type="caution">
    <text evidence="1">The sequence shown here is derived from an EMBL/GenBank/DDBJ whole genome shotgun (WGS) entry which is preliminary data.</text>
</comment>
<organism evidence="1 2">
    <name type="scientific">Streptomyces hyderabadensis</name>
    <dbReference type="NCBI Taxonomy" id="598549"/>
    <lineage>
        <taxon>Bacteria</taxon>
        <taxon>Bacillati</taxon>
        <taxon>Actinomycetota</taxon>
        <taxon>Actinomycetes</taxon>
        <taxon>Kitasatosporales</taxon>
        <taxon>Streptomycetaceae</taxon>
        <taxon>Streptomyces</taxon>
    </lineage>
</organism>
<evidence type="ECO:0000313" key="2">
    <source>
        <dbReference type="Proteomes" id="UP001500610"/>
    </source>
</evidence>
<proteinExistence type="predicted"/>
<gene>
    <name evidence="1" type="ORF">GCM10023257_46120</name>
</gene>
<accession>A0ABP9IJJ5</accession>
<keyword evidence="2" id="KW-1185">Reference proteome</keyword>
<dbReference type="RefSeq" id="WP_226030517.1">
    <property type="nucleotide sequence ID" value="NZ_BAABIV010000018.1"/>
</dbReference>
<dbReference type="Gene3D" id="3.40.50.1820">
    <property type="entry name" value="alpha/beta hydrolase"/>
    <property type="match status" value="1"/>
</dbReference>
<dbReference type="Proteomes" id="UP001500610">
    <property type="component" value="Unassembled WGS sequence"/>
</dbReference>
<name>A0ABP9IJJ5_9ACTN</name>
<dbReference type="InterPro" id="IPR029058">
    <property type="entry name" value="AB_hydrolase_fold"/>
</dbReference>